<reference evidence="1" key="1">
    <citation type="journal article" date="2014" name="Int. J. Syst. Evol. Microbiol.">
        <title>Complete genome sequence of Corynebacterium casei LMG S-19264T (=DSM 44701T), isolated from a smear-ripened cheese.</title>
        <authorList>
            <consortium name="US DOE Joint Genome Institute (JGI-PGF)"/>
            <person name="Walter F."/>
            <person name="Albersmeier A."/>
            <person name="Kalinowski J."/>
            <person name="Ruckert C."/>
        </authorList>
    </citation>
    <scope>NUCLEOTIDE SEQUENCE</scope>
    <source>
        <strain evidence="1">CGMCC 1.15448</strain>
    </source>
</reference>
<dbReference type="AlphaFoldDB" id="A0A8J2UEL4"/>
<gene>
    <name evidence="1" type="ORF">GCM10011511_31200</name>
</gene>
<accession>A0A8J2UEL4</accession>
<dbReference type="EMBL" id="BMJC01000003">
    <property type="protein sequence ID" value="GGB05586.1"/>
    <property type="molecule type" value="Genomic_DNA"/>
</dbReference>
<evidence type="ECO:0000313" key="2">
    <source>
        <dbReference type="Proteomes" id="UP000607559"/>
    </source>
</evidence>
<keyword evidence="2" id="KW-1185">Reference proteome</keyword>
<comment type="caution">
    <text evidence="1">The sequence shown here is derived from an EMBL/GenBank/DDBJ whole genome shotgun (WGS) entry which is preliminary data.</text>
</comment>
<name>A0A8J2UEL4_9BACT</name>
<evidence type="ECO:0000313" key="1">
    <source>
        <dbReference type="EMBL" id="GGB05586.1"/>
    </source>
</evidence>
<organism evidence="1 2">
    <name type="scientific">Puia dinghuensis</name>
    <dbReference type="NCBI Taxonomy" id="1792502"/>
    <lineage>
        <taxon>Bacteria</taxon>
        <taxon>Pseudomonadati</taxon>
        <taxon>Bacteroidota</taxon>
        <taxon>Chitinophagia</taxon>
        <taxon>Chitinophagales</taxon>
        <taxon>Chitinophagaceae</taxon>
        <taxon>Puia</taxon>
    </lineage>
</organism>
<reference evidence="1" key="2">
    <citation type="submission" date="2020-09" db="EMBL/GenBank/DDBJ databases">
        <authorList>
            <person name="Sun Q."/>
            <person name="Zhou Y."/>
        </authorList>
    </citation>
    <scope>NUCLEOTIDE SEQUENCE</scope>
    <source>
        <strain evidence="1">CGMCC 1.15448</strain>
    </source>
</reference>
<protein>
    <submittedName>
        <fullName evidence="1">Uncharacterized protein</fullName>
    </submittedName>
</protein>
<dbReference type="Proteomes" id="UP000607559">
    <property type="component" value="Unassembled WGS sequence"/>
</dbReference>
<sequence length="68" mass="7597">MVLNQTLGKDFCSYYLSLLNEKAKKTQVHIAKTNVARPGRQSGQTFLDNRRDFFLVAQATGDAGDSIF</sequence>
<proteinExistence type="predicted"/>